<comment type="similarity">
    <text evidence="1">Belongs to the AHA1 family.</text>
</comment>
<dbReference type="AlphaFoldDB" id="A0AAP2CJP1"/>
<dbReference type="Proteomes" id="UP001319104">
    <property type="component" value="Unassembled WGS sequence"/>
</dbReference>
<gene>
    <name evidence="3" type="ORF">KI659_15500</name>
</gene>
<dbReference type="Gene3D" id="3.30.530.20">
    <property type="match status" value="1"/>
</dbReference>
<comment type="caution">
    <text evidence="3">The sequence shown here is derived from an EMBL/GenBank/DDBJ whole genome shotgun (WGS) entry which is preliminary data.</text>
</comment>
<evidence type="ECO:0000256" key="1">
    <source>
        <dbReference type="ARBA" id="ARBA00006817"/>
    </source>
</evidence>
<organism evidence="3 4">
    <name type="scientific">Litoribacter ruber</name>
    <dbReference type="NCBI Taxonomy" id="702568"/>
    <lineage>
        <taxon>Bacteria</taxon>
        <taxon>Pseudomonadati</taxon>
        <taxon>Bacteroidota</taxon>
        <taxon>Cytophagia</taxon>
        <taxon>Cytophagales</taxon>
        <taxon>Cyclobacteriaceae</taxon>
        <taxon>Litoribacter</taxon>
    </lineage>
</organism>
<evidence type="ECO:0000259" key="2">
    <source>
        <dbReference type="Pfam" id="PF08327"/>
    </source>
</evidence>
<protein>
    <submittedName>
        <fullName evidence="3">SRPBCC domain-containing protein</fullName>
    </submittedName>
</protein>
<feature type="domain" description="Activator of Hsp90 ATPase homologue 1/2-like C-terminal" evidence="2">
    <location>
        <begin position="12"/>
        <end position="139"/>
    </location>
</feature>
<reference evidence="3 4" key="1">
    <citation type="submission" date="2021-05" db="EMBL/GenBank/DDBJ databases">
        <authorList>
            <person name="Zhang Z.D."/>
            <person name="Osman G."/>
        </authorList>
    </citation>
    <scope>NUCLEOTIDE SEQUENCE [LARGE SCALE GENOMIC DNA]</scope>
    <source>
        <strain evidence="3 4">KCTC 32217</strain>
    </source>
</reference>
<name>A0AAP2CJP1_9BACT</name>
<dbReference type="SUPFAM" id="SSF55961">
    <property type="entry name" value="Bet v1-like"/>
    <property type="match status" value="1"/>
</dbReference>
<dbReference type="InterPro" id="IPR013538">
    <property type="entry name" value="ASHA1/2-like_C"/>
</dbReference>
<proteinExistence type="inferred from homology"/>
<dbReference type="RefSeq" id="WP_213946282.1">
    <property type="nucleotide sequence ID" value="NZ_JAHBGI010000002.1"/>
</dbReference>
<dbReference type="EMBL" id="JAHCMY010000012">
    <property type="protein sequence ID" value="MBS9525422.1"/>
    <property type="molecule type" value="Genomic_DNA"/>
</dbReference>
<dbReference type="InterPro" id="IPR023393">
    <property type="entry name" value="START-like_dom_sf"/>
</dbReference>
<dbReference type="CDD" id="cd07814">
    <property type="entry name" value="SRPBCC_CalC_Aha1-like"/>
    <property type="match status" value="1"/>
</dbReference>
<evidence type="ECO:0000313" key="3">
    <source>
        <dbReference type="EMBL" id="MBS9525422.1"/>
    </source>
</evidence>
<dbReference type="Pfam" id="PF08327">
    <property type="entry name" value="AHSA1"/>
    <property type="match status" value="1"/>
</dbReference>
<keyword evidence="4" id="KW-1185">Reference proteome</keyword>
<evidence type="ECO:0000313" key="4">
    <source>
        <dbReference type="Proteomes" id="UP001319104"/>
    </source>
</evidence>
<accession>A0AAP2CJP1</accession>
<sequence>MSIVKEHLKIQAPVASVWEVLLDPSFIPQWAKSFGEGIWVDAEWKKGGLVSWKNKAGEIIAKGIVLALERNTLIKVGYFDEAHAHPTSALGDYREEYQLESGQHKTLLTITAGPLPQDTIQQMTGIWKDALNSIKALAENR</sequence>